<gene>
    <name evidence="6" type="ORF">PS659_01116</name>
</gene>
<dbReference type="PROSITE" id="PS51296">
    <property type="entry name" value="RIESKE"/>
    <property type="match status" value="1"/>
</dbReference>
<evidence type="ECO:0000256" key="1">
    <source>
        <dbReference type="ARBA" id="ARBA00022714"/>
    </source>
</evidence>
<dbReference type="InterPro" id="IPR036922">
    <property type="entry name" value="Rieske_2Fe-2S_sf"/>
</dbReference>
<dbReference type="GO" id="GO:0051537">
    <property type="term" value="F:2 iron, 2 sulfur cluster binding"/>
    <property type="evidence" value="ECO:0007669"/>
    <property type="project" value="UniProtKB-KW"/>
</dbReference>
<evidence type="ECO:0000256" key="2">
    <source>
        <dbReference type="ARBA" id="ARBA00022723"/>
    </source>
</evidence>
<keyword evidence="1" id="KW-0001">2Fe-2S</keyword>
<dbReference type="Pfam" id="PF00355">
    <property type="entry name" value="Rieske"/>
    <property type="match status" value="1"/>
</dbReference>
<dbReference type="InterPro" id="IPR017941">
    <property type="entry name" value="Rieske_2Fe-2S"/>
</dbReference>
<dbReference type="Proteomes" id="UP000326729">
    <property type="component" value="Unassembled WGS sequence"/>
</dbReference>
<sequence>MVVNDFACLLDKRVALKSIASELAPTKVSAMDHSDFFLCRMDELAEGQARGFDPLQRGKDGVFALMHEGQVRIYRNSCPHLDVRLEYRKDRFLSADGQLIVCYAHGAQFLPGTGECVYGPCLGQKLDALPWRLEEGWVVLQMPVAGNVEVSRLAIHRIPTRD</sequence>
<proteinExistence type="predicted"/>
<keyword evidence="3" id="KW-0408">Iron</keyword>
<evidence type="ECO:0000259" key="5">
    <source>
        <dbReference type="PROSITE" id="PS51296"/>
    </source>
</evidence>
<evidence type="ECO:0000313" key="7">
    <source>
        <dbReference type="Proteomes" id="UP000326729"/>
    </source>
</evidence>
<name>A0A5E6QPH4_PSEFL</name>
<dbReference type="GO" id="GO:0046872">
    <property type="term" value="F:metal ion binding"/>
    <property type="evidence" value="ECO:0007669"/>
    <property type="project" value="UniProtKB-KW"/>
</dbReference>
<protein>
    <recommendedName>
        <fullName evidence="5">Rieske domain-containing protein</fullName>
    </recommendedName>
</protein>
<dbReference type="CDD" id="cd03467">
    <property type="entry name" value="Rieske"/>
    <property type="match status" value="1"/>
</dbReference>
<dbReference type="AlphaFoldDB" id="A0A5E6QPH4"/>
<dbReference type="Gene3D" id="2.102.10.10">
    <property type="entry name" value="Rieske [2Fe-2S] iron-sulphur domain"/>
    <property type="match status" value="1"/>
</dbReference>
<organism evidence="6 7">
    <name type="scientific">Pseudomonas fluorescens</name>
    <dbReference type="NCBI Taxonomy" id="294"/>
    <lineage>
        <taxon>Bacteria</taxon>
        <taxon>Pseudomonadati</taxon>
        <taxon>Pseudomonadota</taxon>
        <taxon>Gammaproteobacteria</taxon>
        <taxon>Pseudomonadales</taxon>
        <taxon>Pseudomonadaceae</taxon>
        <taxon>Pseudomonas</taxon>
    </lineage>
</organism>
<dbReference type="SUPFAM" id="SSF50022">
    <property type="entry name" value="ISP domain"/>
    <property type="match status" value="1"/>
</dbReference>
<reference evidence="6 7" key="1">
    <citation type="submission" date="2019-09" db="EMBL/GenBank/DDBJ databases">
        <authorList>
            <person name="Chandra G."/>
            <person name="Truman W A."/>
        </authorList>
    </citation>
    <scope>NUCLEOTIDE SEQUENCE [LARGE SCALE GENOMIC DNA]</scope>
    <source>
        <strain evidence="6">PS659</strain>
    </source>
</reference>
<keyword evidence="4" id="KW-0411">Iron-sulfur</keyword>
<dbReference type="PANTHER" id="PTHR40261">
    <property type="match status" value="1"/>
</dbReference>
<accession>A0A5E6QPH4</accession>
<evidence type="ECO:0000256" key="4">
    <source>
        <dbReference type="ARBA" id="ARBA00023014"/>
    </source>
</evidence>
<feature type="domain" description="Rieske" evidence="5">
    <location>
        <begin position="36"/>
        <end position="140"/>
    </location>
</feature>
<evidence type="ECO:0000313" key="6">
    <source>
        <dbReference type="EMBL" id="VVM57139.1"/>
    </source>
</evidence>
<keyword evidence="2" id="KW-0479">Metal-binding</keyword>
<dbReference type="EMBL" id="CABVGY010000005">
    <property type="protein sequence ID" value="VVM57139.1"/>
    <property type="molecule type" value="Genomic_DNA"/>
</dbReference>
<evidence type="ECO:0000256" key="3">
    <source>
        <dbReference type="ARBA" id="ARBA00023004"/>
    </source>
</evidence>
<dbReference type="PANTHER" id="PTHR40261:SF1">
    <property type="entry name" value="RIESKE DOMAIN-CONTAINING PROTEIN"/>
    <property type="match status" value="1"/>
</dbReference>